<dbReference type="Pfam" id="PF04828">
    <property type="entry name" value="GFA"/>
    <property type="match status" value="1"/>
</dbReference>
<name>A0A2A6LTC8_RHIFR</name>
<dbReference type="GO" id="GO:0016846">
    <property type="term" value="F:carbon-sulfur lyase activity"/>
    <property type="evidence" value="ECO:0007669"/>
    <property type="project" value="InterPro"/>
</dbReference>
<keyword evidence="3" id="KW-0862">Zinc</keyword>
<evidence type="ECO:0000256" key="3">
    <source>
        <dbReference type="ARBA" id="ARBA00022833"/>
    </source>
</evidence>
<keyword evidence="2" id="KW-0479">Metal-binding</keyword>
<organism evidence="6 7">
    <name type="scientific">Rhizobium fredii</name>
    <name type="common">Sinorhizobium fredii</name>
    <dbReference type="NCBI Taxonomy" id="380"/>
    <lineage>
        <taxon>Bacteria</taxon>
        <taxon>Pseudomonadati</taxon>
        <taxon>Pseudomonadota</taxon>
        <taxon>Alphaproteobacteria</taxon>
        <taxon>Hyphomicrobiales</taxon>
        <taxon>Rhizobiaceae</taxon>
        <taxon>Sinorhizobium/Ensifer group</taxon>
        <taxon>Sinorhizobium</taxon>
    </lineage>
</organism>
<comment type="caution">
    <text evidence="6">The sequence shown here is derived from an EMBL/GenBank/DDBJ whole genome shotgun (WGS) entry which is preliminary data.</text>
</comment>
<evidence type="ECO:0000256" key="1">
    <source>
        <dbReference type="ARBA" id="ARBA00005495"/>
    </source>
</evidence>
<dbReference type="AlphaFoldDB" id="A0A2A6LTC8"/>
<dbReference type="InterPro" id="IPR006913">
    <property type="entry name" value="CENP-V/GFA"/>
</dbReference>
<dbReference type="SUPFAM" id="SSF51316">
    <property type="entry name" value="Mss4-like"/>
    <property type="match status" value="1"/>
</dbReference>
<dbReference type="GO" id="GO:0046872">
    <property type="term" value="F:metal ion binding"/>
    <property type="evidence" value="ECO:0007669"/>
    <property type="project" value="UniProtKB-KW"/>
</dbReference>
<accession>A0A2A6LTC8</accession>
<evidence type="ECO:0000313" key="7">
    <source>
        <dbReference type="Proteomes" id="UP000220353"/>
    </source>
</evidence>
<evidence type="ECO:0000256" key="2">
    <source>
        <dbReference type="ARBA" id="ARBA00022723"/>
    </source>
</evidence>
<dbReference type="PANTHER" id="PTHR33337">
    <property type="entry name" value="GFA DOMAIN-CONTAINING PROTEIN"/>
    <property type="match status" value="1"/>
</dbReference>
<dbReference type="EMBL" id="NWTC01000019">
    <property type="protein sequence ID" value="PDT45645.1"/>
    <property type="molecule type" value="Genomic_DNA"/>
</dbReference>
<dbReference type="PANTHER" id="PTHR33337:SF40">
    <property type="entry name" value="CENP-V_GFA DOMAIN-CONTAINING PROTEIN-RELATED"/>
    <property type="match status" value="1"/>
</dbReference>
<dbReference type="PROSITE" id="PS51891">
    <property type="entry name" value="CENP_V_GFA"/>
    <property type="match status" value="1"/>
</dbReference>
<keyword evidence="4" id="KW-0456">Lyase</keyword>
<dbReference type="Gene3D" id="3.90.1590.10">
    <property type="entry name" value="glutathione-dependent formaldehyde- activating enzyme (gfa)"/>
    <property type="match status" value="1"/>
</dbReference>
<gene>
    <name evidence="6" type="ORF">CO661_22155</name>
</gene>
<feature type="domain" description="CENP-V/GFA" evidence="5">
    <location>
        <begin position="9"/>
        <end position="117"/>
    </location>
</feature>
<reference evidence="6 7" key="1">
    <citation type="submission" date="2017-09" db="EMBL/GenBank/DDBJ databases">
        <title>Comparative genomics of rhizobia isolated from Phaseolus vulgaris in China.</title>
        <authorList>
            <person name="Tong W."/>
        </authorList>
    </citation>
    <scope>NUCLEOTIDE SEQUENCE [LARGE SCALE GENOMIC DNA]</scope>
    <source>
        <strain evidence="6 7">PCH1</strain>
    </source>
</reference>
<sequence>MSDVEEAMLRGACLCGRVNVEVAGRIEHQPEACHCKMCRKQSGHVLAAVNVRRDALEVGGEQHVRWYRSPDKVERGFCSARRCSGSRQLKAMSSQLSPWVYSMVRPACISPNTHLWAKKATITKSQTVCRRATVTDCARFQGGCGRPGL</sequence>
<evidence type="ECO:0000256" key="4">
    <source>
        <dbReference type="ARBA" id="ARBA00023239"/>
    </source>
</evidence>
<comment type="similarity">
    <text evidence="1">Belongs to the Gfa family.</text>
</comment>
<evidence type="ECO:0000313" key="6">
    <source>
        <dbReference type="EMBL" id="PDT45645.1"/>
    </source>
</evidence>
<dbReference type="InterPro" id="IPR011057">
    <property type="entry name" value="Mss4-like_sf"/>
</dbReference>
<evidence type="ECO:0000259" key="5">
    <source>
        <dbReference type="PROSITE" id="PS51891"/>
    </source>
</evidence>
<proteinExistence type="inferred from homology"/>
<dbReference type="Proteomes" id="UP000220353">
    <property type="component" value="Unassembled WGS sequence"/>
</dbReference>
<protein>
    <recommendedName>
        <fullName evidence="5">CENP-V/GFA domain-containing protein</fullName>
    </recommendedName>
</protein>